<dbReference type="AlphaFoldDB" id="A0A0D4BZT9"/>
<proteinExistence type="predicted"/>
<dbReference type="KEGG" id="ari:UM93_10440"/>
<dbReference type="PATRIC" id="fig|1618207.4.peg.2118"/>
<dbReference type="HOGENOM" id="CLU_1486158_0_0_11"/>
<evidence type="ECO:0000313" key="2">
    <source>
        <dbReference type="Proteomes" id="UP000061839"/>
    </source>
</evidence>
<organism evidence="1 2">
    <name type="scientific">Psychromicrobium lacuslunae</name>
    <dbReference type="NCBI Taxonomy" id="1618207"/>
    <lineage>
        <taxon>Bacteria</taxon>
        <taxon>Bacillati</taxon>
        <taxon>Actinomycetota</taxon>
        <taxon>Actinomycetes</taxon>
        <taxon>Micrococcales</taxon>
        <taxon>Micrococcaceae</taxon>
        <taxon>Psychromicrobium</taxon>
    </lineage>
</organism>
<dbReference type="RefSeq" id="WP_045075447.1">
    <property type="nucleotide sequence ID" value="NZ_CP011005.1"/>
</dbReference>
<sequence>MNFFKRLFAGSDHPVPSQSDPSKEAETNLSFHVVLVCDGGNREAVAEALSAAAEIPLEAAKAGVRLGELPFTFPSLQAAQNCESELRKVGAQTLSGSRPRVGAESVFMVMLTEAAPFPEKLANNLVENFLGTPEEALLIARHGGVIDFNLDQGTAKSWADELRGNYGCSVEIVRGQYLGDL</sequence>
<protein>
    <submittedName>
        <fullName evidence="1">Uncharacterized protein</fullName>
    </submittedName>
</protein>
<dbReference type="Proteomes" id="UP000061839">
    <property type="component" value="Chromosome"/>
</dbReference>
<gene>
    <name evidence="1" type="ORF">UM93_10440</name>
</gene>
<evidence type="ECO:0000313" key="1">
    <source>
        <dbReference type="EMBL" id="AJT41829.1"/>
    </source>
</evidence>
<keyword evidence="2" id="KW-1185">Reference proteome</keyword>
<name>A0A0D4BZT9_9MICC</name>
<dbReference type="EMBL" id="CP011005">
    <property type="protein sequence ID" value="AJT41829.1"/>
    <property type="molecule type" value="Genomic_DNA"/>
</dbReference>
<reference evidence="1 2" key="1">
    <citation type="journal article" date="2015" name="Genome Announc.">
        <title>Complete Genome Sequencing of Protease-Producing Novel Arthrobacter sp. Strain IHBB 11108 Using PacBio Single-Molecule Real-Time Sequencing Technology.</title>
        <authorList>
            <person name="Kiran S."/>
            <person name="Swarnkar M.K."/>
            <person name="Pal M."/>
            <person name="Thakur R."/>
            <person name="Tewari R."/>
            <person name="Singh A.K."/>
            <person name="Gulati A."/>
        </authorList>
    </citation>
    <scope>NUCLEOTIDE SEQUENCE [LARGE SCALE GENOMIC DNA]</scope>
    <source>
        <strain evidence="1 2">IHBB 11108</strain>
    </source>
</reference>
<accession>A0A0D4BZT9</accession>